<feature type="non-terminal residue" evidence="1">
    <location>
        <position position="339"/>
    </location>
</feature>
<dbReference type="PANTHER" id="PTHR13650:SF0">
    <property type="entry name" value="SPATACSIN"/>
    <property type="match status" value="1"/>
</dbReference>
<accession>S8C458</accession>
<dbReference type="OrthoDB" id="2018754at2759"/>
<dbReference type="PANTHER" id="PTHR13650">
    <property type="entry name" value="SPATACSIN"/>
    <property type="match status" value="1"/>
</dbReference>
<gene>
    <name evidence="1" type="ORF">M569_13123</name>
</gene>
<proteinExistence type="predicted"/>
<keyword evidence="2" id="KW-1185">Reference proteome</keyword>
<organism evidence="1 2">
    <name type="scientific">Genlisea aurea</name>
    <dbReference type="NCBI Taxonomy" id="192259"/>
    <lineage>
        <taxon>Eukaryota</taxon>
        <taxon>Viridiplantae</taxon>
        <taxon>Streptophyta</taxon>
        <taxon>Embryophyta</taxon>
        <taxon>Tracheophyta</taxon>
        <taxon>Spermatophyta</taxon>
        <taxon>Magnoliopsida</taxon>
        <taxon>eudicotyledons</taxon>
        <taxon>Gunneridae</taxon>
        <taxon>Pentapetalae</taxon>
        <taxon>asterids</taxon>
        <taxon>lamiids</taxon>
        <taxon>Lamiales</taxon>
        <taxon>Lentibulariaceae</taxon>
        <taxon>Genlisea</taxon>
    </lineage>
</organism>
<dbReference type="AlphaFoldDB" id="S8C458"/>
<dbReference type="InterPro" id="IPR028103">
    <property type="entry name" value="Spatacsin"/>
</dbReference>
<evidence type="ECO:0000313" key="2">
    <source>
        <dbReference type="Proteomes" id="UP000015453"/>
    </source>
</evidence>
<dbReference type="EMBL" id="AUSU01006671">
    <property type="protein sequence ID" value="EPS61670.1"/>
    <property type="molecule type" value="Genomic_DNA"/>
</dbReference>
<feature type="non-terminal residue" evidence="1">
    <location>
        <position position="1"/>
    </location>
</feature>
<name>S8C458_9LAMI</name>
<reference evidence="1 2" key="1">
    <citation type="journal article" date="2013" name="BMC Genomics">
        <title>The miniature genome of a carnivorous plant Genlisea aurea contains a low number of genes and short non-coding sequences.</title>
        <authorList>
            <person name="Leushkin E.V."/>
            <person name="Sutormin R.A."/>
            <person name="Nabieva E.R."/>
            <person name="Penin A.A."/>
            <person name="Kondrashov A.S."/>
            <person name="Logacheva M.D."/>
        </authorList>
    </citation>
    <scope>NUCLEOTIDE SEQUENCE [LARGE SCALE GENOMIC DNA]</scope>
</reference>
<dbReference type="Proteomes" id="UP000015453">
    <property type="component" value="Unassembled WGS sequence"/>
</dbReference>
<sequence length="339" mass="37309">NRLLALATSYATMVIRKYGLSQLNSVAVNLCDVSSNQNISQPSELMAKKVDEVGNAKGLDDLAKLLIVIRRLQRQLSVKDRELDMMHMDHVGLPSLTGADLPSSRSEDPSIAENSLLSDTSAMHITPATGAGAGSAENLALVPLETSGGKKLYFQNFDHAVVLAGREKSTVVDRTVKLENPRDMIARWDLNNMDLNTIVKDALLSGRLPLAVLRLHIHHLSDSLPETETQDTFRDIRIAGRMISYDLFLKGEIGLAVTTLQKLGEDVENSLKELVFGTFRRSLRKLVTDEMIRYVNLGPRESKILDTVALIENISILCGEIDGVILGSWKIVNKQDTAP</sequence>
<dbReference type="GO" id="GO:0005737">
    <property type="term" value="C:cytoplasm"/>
    <property type="evidence" value="ECO:0007669"/>
    <property type="project" value="TreeGrafter"/>
</dbReference>
<protein>
    <submittedName>
        <fullName evidence="1">Uncharacterized protein</fullName>
    </submittedName>
</protein>
<comment type="caution">
    <text evidence="1">The sequence shown here is derived from an EMBL/GenBank/DDBJ whole genome shotgun (WGS) entry which is preliminary data.</text>
</comment>
<evidence type="ECO:0000313" key="1">
    <source>
        <dbReference type="EMBL" id="EPS61670.1"/>
    </source>
</evidence>